<dbReference type="PANTHER" id="PTHR11706">
    <property type="entry name" value="SOLUTE CARRIER PROTEIN FAMILY 11 MEMBER"/>
    <property type="match status" value="1"/>
</dbReference>
<feature type="transmembrane region" description="Helical" evidence="6">
    <location>
        <begin position="141"/>
        <end position="162"/>
    </location>
</feature>
<feature type="transmembrane region" description="Helical" evidence="6">
    <location>
        <begin position="385"/>
        <end position="406"/>
    </location>
</feature>
<feature type="transmembrane region" description="Helical" evidence="6">
    <location>
        <begin position="116"/>
        <end position="134"/>
    </location>
</feature>
<evidence type="ECO:0000313" key="7">
    <source>
        <dbReference type="EMBL" id="TDE91547.1"/>
    </source>
</evidence>
<dbReference type="RefSeq" id="WP_133108581.1">
    <property type="nucleotide sequence ID" value="NZ_SMNA01000007.1"/>
</dbReference>
<feature type="transmembrane region" description="Helical" evidence="6">
    <location>
        <begin position="37"/>
        <end position="60"/>
    </location>
</feature>
<dbReference type="EMBL" id="SMNA01000007">
    <property type="protein sequence ID" value="TDE91547.1"/>
    <property type="molecule type" value="Genomic_DNA"/>
</dbReference>
<sequence>MKRLLGVALGILTAIGGFLDIGDLVTNAVVGSRFGLSLAWVVAVGVVGICVFASMSGRVAAVSGRATFEIIRERLGPRAAAANLGASFLINLLTLTAEVGGIALALQLASSVEPRLWIPVAAFAVWLVIWRVRFKIMENVTGLLGLCLIAFAVAVFLLGPDWSELAAQVMGQGLPEESTTVYWYYAIALFGAAMTPYEVFFFSSGAVEEGWTVKDLSQSRINVLVGFPLGGLLSVAIAACAAIVLLPQAIQVETLSQVVLPVAIGGGKLLLAFVIVGIVAATFGAALETALSSGYTIAQFFGWSWGKFRKPRAAARFHLTMIICLVVAVGVLMTGVDPVLVTEYSVVFSAVALPLTYLPILIVANDPQYMGEHVNSRVMNAVGSLYLGIILIAALAAIPLMVITGAGA</sequence>
<feature type="transmembrane region" description="Helical" evidence="6">
    <location>
        <begin position="313"/>
        <end position="332"/>
    </location>
</feature>
<dbReference type="PANTHER" id="PTHR11706:SF33">
    <property type="entry name" value="NATURAL RESISTANCE-ASSOCIATED MACROPHAGE PROTEIN 2"/>
    <property type="match status" value="1"/>
</dbReference>
<keyword evidence="2" id="KW-0813">Transport</keyword>
<keyword evidence="8" id="KW-1185">Reference proteome</keyword>
<comment type="subcellular location">
    <subcellularLocation>
        <location evidence="1">Membrane</location>
        <topology evidence="1">Multi-pass membrane protein</topology>
    </subcellularLocation>
</comment>
<evidence type="ECO:0000256" key="6">
    <source>
        <dbReference type="SAM" id="Phobius"/>
    </source>
</evidence>
<keyword evidence="5 6" id="KW-0472">Membrane</keyword>
<comment type="caution">
    <text evidence="7">The sequence shown here is derived from an EMBL/GenBank/DDBJ whole genome shotgun (WGS) entry which is preliminary data.</text>
</comment>
<dbReference type="Proteomes" id="UP000504882">
    <property type="component" value="Unassembled WGS sequence"/>
</dbReference>
<feature type="transmembrane region" description="Helical" evidence="6">
    <location>
        <begin position="182"/>
        <end position="202"/>
    </location>
</feature>
<accession>A0ABY2E0T5</accession>
<keyword evidence="4 6" id="KW-1133">Transmembrane helix</keyword>
<evidence type="ECO:0000256" key="1">
    <source>
        <dbReference type="ARBA" id="ARBA00004141"/>
    </source>
</evidence>
<proteinExistence type="predicted"/>
<feature type="transmembrane region" description="Helical" evidence="6">
    <location>
        <begin position="344"/>
        <end position="364"/>
    </location>
</feature>
<feature type="transmembrane region" description="Helical" evidence="6">
    <location>
        <begin position="270"/>
        <end position="292"/>
    </location>
</feature>
<feature type="transmembrane region" description="Helical" evidence="6">
    <location>
        <begin position="223"/>
        <end position="250"/>
    </location>
</feature>
<evidence type="ECO:0000256" key="2">
    <source>
        <dbReference type="ARBA" id="ARBA00022448"/>
    </source>
</evidence>
<reference evidence="7 8" key="1">
    <citation type="submission" date="2019-03" db="EMBL/GenBank/DDBJ databases">
        <title>Genomic features of bacteria from cold environments.</title>
        <authorList>
            <person name="Shen L."/>
        </authorList>
    </citation>
    <scope>NUCLEOTIDE SEQUENCE [LARGE SCALE GENOMIC DNA]</scope>
    <source>
        <strain evidence="8">T3246-1</strain>
    </source>
</reference>
<dbReference type="Pfam" id="PF01566">
    <property type="entry name" value="Nramp"/>
    <property type="match status" value="1"/>
</dbReference>
<dbReference type="InterPro" id="IPR001046">
    <property type="entry name" value="NRAMP_fam"/>
</dbReference>
<evidence type="ECO:0008006" key="9">
    <source>
        <dbReference type="Google" id="ProtNLM"/>
    </source>
</evidence>
<evidence type="ECO:0000256" key="5">
    <source>
        <dbReference type="ARBA" id="ARBA00023136"/>
    </source>
</evidence>
<organism evidence="7 8">
    <name type="scientific">Occultella glacieicola</name>
    <dbReference type="NCBI Taxonomy" id="2518684"/>
    <lineage>
        <taxon>Bacteria</taxon>
        <taxon>Bacillati</taxon>
        <taxon>Actinomycetota</taxon>
        <taxon>Actinomycetes</taxon>
        <taxon>Micrococcales</taxon>
        <taxon>Ruaniaceae</taxon>
        <taxon>Occultella</taxon>
    </lineage>
</organism>
<evidence type="ECO:0000313" key="8">
    <source>
        <dbReference type="Proteomes" id="UP000504882"/>
    </source>
</evidence>
<protein>
    <recommendedName>
        <fullName evidence="9">Natural resistance-associated macrophage protein</fullName>
    </recommendedName>
</protein>
<evidence type="ECO:0000256" key="4">
    <source>
        <dbReference type="ARBA" id="ARBA00022989"/>
    </source>
</evidence>
<name>A0ABY2E0T5_9MICO</name>
<keyword evidence="3 6" id="KW-0812">Transmembrane</keyword>
<gene>
    <name evidence="7" type="ORF">EXU48_15485</name>
</gene>
<evidence type="ECO:0000256" key="3">
    <source>
        <dbReference type="ARBA" id="ARBA00022692"/>
    </source>
</evidence>
<feature type="transmembrane region" description="Helical" evidence="6">
    <location>
        <begin position="81"/>
        <end position="104"/>
    </location>
</feature>